<dbReference type="AlphaFoldDB" id="A0A0T5PEA2"/>
<dbReference type="InterPro" id="IPR016786">
    <property type="entry name" value="YdeI_bac"/>
</dbReference>
<dbReference type="Proteomes" id="UP000325785">
    <property type="component" value="Chromosome"/>
</dbReference>
<evidence type="ECO:0000313" key="4">
    <source>
        <dbReference type="Proteomes" id="UP000051401"/>
    </source>
</evidence>
<dbReference type="Proteomes" id="UP000051401">
    <property type="component" value="Unassembled WGS sequence"/>
</dbReference>
<dbReference type="KEGG" id="rid:RIdsm_05206"/>
<gene>
    <name evidence="3" type="ORF">RIdsm_05206</name>
    <name evidence="2" type="ORF">XM52_00335</name>
</gene>
<evidence type="ECO:0000313" key="3">
    <source>
        <dbReference type="EMBL" id="QEW29362.1"/>
    </source>
</evidence>
<evidence type="ECO:0000313" key="5">
    <source>
        <dbReference type="Proteomes" id="UP000325785"/>
    </source>
</evidence>
<evidence type="ECO:0000313" key="2">
    <source>
        <dbReference type="EMBL" id="KRS19336.1"/>
    </source>
</evidence>
<dbReference type="EMBL" id="LAXI01000001">
    <property type="protein sequence ID" value="KRS19336.1"/>
    <property type="molecule type" value="Genomic_DNA"/>
</dbReference>
<dbReference type="PATRIC" id="fig|540747.5.peg.66"/>
<reference evidence="2 4" key="1">
    <citation type="submission" date="2015-04" db="EMBL/GenBank/DDBJ databases">
        <title>The draft genome sequence of Roseovarius indicus B108T.</title>
        <authorList>
            <person name="Li G."/>
            <person name="Lai Q."/>
            <person name="Shao Z."/>
            <person name="Yan P."/>
        </authorList>
    </citation>
    <scope>NUCLEOTIDE SEQUENCE [LARGE SCALE GENOMIC DNA]</scope>
    <source>
        <strain evidence="2 4">B108</strain>
    </source>
</reference>
<dbReference type="SUPFAM" id="SSF159888">
    <property type="entry name" value="YdhG-like"/>
    <property type="match status" value="1"/>
</dbReference>
<feature type="domain" description="YdhG-like" evidence="1">
    <location>
        <begin position="15"/>
        <end position="110"/>
    </location>
</feature>
<evidence type="ECO:0000259" key="1">
    <source>
        <dbReference type="Pfam" id="PF08818"/>
    </source>
</evidence>
<dbReference type="RefSeq" id="WP_057812127.1">
    <property type="nucleotide sequence ID" value="NZ_CP031598.1"/>
</dbReference>
<sequence length="191" mass="22015">MRLDPWFRKAERFPDELTRLREILLSFPLKEELKWRQPCYTYDGGNVVVLHEMKDYCGLGFMRGALVDDPHGVLVAPGKNSQAARQMRFRSIAEIDDQEEVVRAIIESAIAVHKSGQKVDFKAKREMVYPDELKDKMAEDGAFKAAFEALTPGRQRGYILHISDAKQSKTRMARIEKHYVRIMDGLGMNDR</sequence>
<dbReference type="Gene3D" id="3.90.1150.200">
    <property type="match status" value="1"/>
</dbReference>
<dbReference type="PIRSF" id="PIRSF021308">
    <property type="entry name" value="UCP021308"/>
    <property type="match status" value="1"/>
</dbReference>
<name>A0A0T5PEA2_9RHOB</name>
<reference evidence="3 5" key="2">
    <citation type="submission" date="2018-08" db="EMBL/GenBank/DDBJ databases">
        <title>Genetic Globetrotter - A new plasmid hitch-hiking vast phylogenetic and geographic distances.</title>
        <authorList>
            <person name="Vollmers J."/>
            <person name="Petersen J."/>
        </authorList>
    </citation>
    <scope>NUCLEOTIDE SEQUENCE [LARGE SCALE GENOMIC DNA]</scope>
    <source>
        <strain evidence="3 5">DSM 26383</strain>
    </source>
</reference>
<protein>
    <recommendedName>
        <fullName evidence="1">YdhG-like domain-containing protein</fullName>
    </recommendedName>
</protein>
<dbReference type="InterPro" id="IPR014922">
    <property type="entry name" value="YdhG-like"/>
</dbReference>
<organism evidence="2 4">
    <name type="scientific">Roseovarius indicus</name>
    <dbReference type="NCBI Taxonomy" id="540747"/>
    <lineage>
        <taxon>Bacteria</taxon>
        <taxon>Pseudomonadati</taxon>
        <taxon>Pseudomonadota</taxon>
        <taxon>Alphaproteobacteria</taxon>
        <taxon>Rhodobacterales</taxon>
        <taxon>Roseobacteraceae</taxon>
        <taxon>Roseovarius</taxon>
    </lineage>
</organism>
<keyword evidence="4" id="KW-1185">Reference proteome</keyword>
<accession>A0A0T5PEA2</accession>
<dbReference type="OrthoDB" id="214150at2"/>
<dbReference type="EMBL" id="CP031598">
    <property type="protein sequence ID" value="QEW29362.1"/>
    <property type="molecule type" value="Genomic_DNA"/>
</dbReference>
<proteinExistence type="predicted"/>
<dbReference type="Pfam" id="PF13376">
    <property type="entry name" value="OmdA"/>
    <property type="match status" value="1"/>
</dbReference>
<dbReference type="Pfam" id="PF08818">
    <property type="entry name" value="DUF1801"/>
    <property type="match status" value="1"/>
</dbReference>